<protein>
    <submittedName>
        <fullName evidence="1">Cyclopropane fatty-acyl-phospholipid synthase-like methyltransferase</fullName>
    </submittedName>
</protein>
<accession>A0ABU0IVS1</accession>
<evidence type="ECO:0000313" key="2">
    <source>
        <dbReference type="Proteomes" id="UP001228905"/>
    </source>
</evidence>
<name>A0ABU0IVS1_9CAUL</name>
<gene>
    <name evidence="1" type="ORF">QO010_003915</name>
</gene>
<evidence type="ECO:0000313" key="1">
    <source>
        <dbReference type="EMBL" id="MDQ0466122.1"/>
    </source>
</evidence>
<proteinExistence type="predicted"/>
<dbReference type="PANTHER" id="PTHR20974">
    <property type="entry name" value="UPF0585 PROTEIN CG18661"/>
    <property type="match status" value="1"/>
</dbReference>
<dbReference type="PANTHER" id="PTHR20974:SF0">
    <property type="entry name" value="UPF0585 PROTEIN CG18661"/>
    <property type="match status" value="1"/>
</dbReference>
<dbReference type="RefSeq" id="WP_307351985.1">
    <property type="nucleotide sequence ID" value="NZ_JAUSVS010000009.1"/>
</dbReference>
<sequence>MPDAPPAARASPSTARNREPILAVLRQHLPARGLVLEIASGAGEHAVFNAAALPDLQWQPTDPDDEALASIAAWRDQAGLPNLLAPLRLDAADPDSWPVQAADAVVNINMIHISPWAATQGLMRGAGRLLPAGGVLVTYGPYLERDVPTAQSNLDFDRSLKSRNPAWGLRHLDAVAALAAEHGLTLAERVAMPANNLSLVFRKA</sequence>
<keyword evidence="2" id="KW-1185">Reference proteome</keyword>
<dbReference type="Pfam" id="PF06080">
    <property type="entry name" value="DUF938"/>
    <property type="match status" value="1"/>
</dbReference>
<dbReference type="Gene3D" id="3.40.50.150">
    <property type="entry name" value="Vaccinia Virus protein VP39"/>
    <property type="match status" value="1"/>
</dbReference>
<dbReference type="SUPFAM" id="SSF53335">
    <property type="entry name" value="S-adenosyl-L-methionine-dependent methyltransferases"/>
    <property type="match status" value="1"/>
</dbReference>
<dbReference type="EMBL" id="JAUSVS010000009">
    <property type="protein sequence ID" value="MDQ0466122.1"/>
    <property type="molecule type" value="Genomic_DNA"/>
</dbReference>
<dbReference type="Proteomes" id="UP001228905">
    <property type="component" value="Unassembled WGS sequence"/>
</dbReference>
<dbReference type="InterPro" id="IPR029063">
    <property type="entry name" value="SAM-dependent_MTases_sf"/>
</dbReference>
<organism evidence="1 2">
    <name type="scientific">Caulobacter ginsengisoli</name>
    <dbReference type="NCBI Taxonomy" id="400775"/>
    <lineage>
        <taxon>Bacteria</taxon>
        <taxon>Pseudomonadati</taxon>
        <taxon>Pseudomonadota</taxon>
        <taxon>Alphaproteobacteria</taxon>
        <taxon>Caulobacterales</taxon>
        <taxon>Caulobacteraceae</taxon>
        <taxon>Caulobacter</taxon>
    </lineage>
</organism>
<reference evidence="1 2" key="1">
    <citation type="submission" date="2023-07" db="EMBL/GenBank/DDBJ databases">
        <title>Genomic Encyclopedia of Type Strains, Phase IV (KMG-IV): sequencing the most valuable type-strain genomes for metagenomic binning, comparative biology and taxonomic classification.</title>
        <authorList>
            <person name="Goeker M."/>
        </authorList>
    </citation>
    <scope>NUCLEOTIDE SEQUENCE [LARGE SCALE GENOMIC DNA]</scope>
    <source>
        <strain evidence="1 2">DSM 18695</strain>
    </source>
</reference>
<comment type="caution">
    <text evidence="1">The sequence shown here is derived from an EMBL/GenBank/DDBJ whole genome shotgun (WGS) entry which is preliminary data.</text>
</comment>
<dbReference type="InterPro" id="IPR010342">
    <property type="entry name" value="DUF938"/>
</dbReference>